<proteinExistence type="predicted"/>
<dbReference type="AlphaFoldDB" id="A0A822XX44"/>
<name>A0A822XX44_NELNU</name>
<evidence type="ECO:0000313" key="1">
    <source>
        <dbReference type="EMBL" id="DAD24897.1"/>
    </source>
</evidence>
<accession>A0A822XX44</accession>
<keyword evidence="2" id="KW-1185">Reference proteome</keyword>
<evidence type="ECO:0000313" key="2">
    <source>
        <dbReference type="Proteomes" id="UP000607653"/>
    </source>
</evidence>
<protein>
    <submittedName>
        <fullName evidence="1">Uncharacterized protein</fullName>
    </submittedName>
</protein>
<reference evidence="1 2" key="1">
    <citation type="journal article" date="2020" name="Mol. Biol. Evol.">
        <title>Distinct Expression and Methylation Patterns for Genes with Different Fates following a Single Whole-Genome Duplication in Flowering Plants.</title>
        <authorList>
            <person name="Shi T."/>
            <person name="Rahmani R.S."/>
            <person name="Gugger P.F."/>
            <person name="Wang M."/>
            <person name="Li H."/>
            <person name="Zhang Y."/>
            <person name="Li Z."/>
            <person name="Wang Q."/>
            <person name="Van de Peer Y."/>
            <person name="Marchal K."/>
            <person name="Chen J."/>
        </authorList>
    </citation>
    <scope>NUCLEOTIDE SEQUENCE [LARGE SCALE GENOMIC DNA]</scope>
    <source>
        <tissue evidence="1">Leaf</tissue>
    </source>
</reference>
<gene>
    <name evidence="1" type="ORF">HUJ06_026361</name>
</gene>
<sequence>MLERVIGKENKFIQIQYEKEEI</sequence>
<dbReference type="EMBL" id="DUZY01000001">
    <property type="protein sequence ID" value="DAD24897.1"/>
    <property type="molecule type" value="Genomic_DNA"/>
</dbReference>
<comment type="caution">
    <text evidence="1">The sequence shown here is derived from an EMBL/GenBank/DDBJ whole genome shotgun (WGS) entry which is preliminary data.</text>
</comment>
<organism evidence="1 2">
    <name type="scientific">Nelumbo nucifera</name>
    <name type="common">Sacred lotus</name>
    <dbReference type="NCBI Taxonomy" id="4432"/>
    <lineage>
        <taxon>Eukaryota</taxon>
        <taxon>Viridiplantae</taxon>
        <taxon>Streptophyta</taxon>
        <taxon>Embryophyta</taxon>
        <taxon>Tracheophyta</taxon>
        <taxon>Spermatophyta</taxon>
        <taxon>Magnoliopsida</taxon>
        <taxon>Proteales</taxon>
        <taxon>Nelumbonaceae</taxon>
        <taxon>Nelumbo</taxon>
    </lineage>
</organism>
<dbReference type="Proteomes" id="UP000607653">
    <property type="component" value="Unassembled WGS sequence"/>
</dbReference>